<reference evidence="3 5" key="2">
    <citation type="journal article" date="2013" name="Nature">
        <title>Insights into bilaterian evolution from three spiralian genomes.</title>
        <authorList>
            <person name="Simakov O."/>
            <person name="Marletaz F."/>
            <person name="Cho S.J."/>
            <person name="Edsinger-Gonzales E."/>
            <person name="Havlak P."/>
            <person name="Hellsten U."/>
            <person name="Kuo D.H."/>
            <person name="Larsson T."/>
            <person name="Lv J."/>
            <person name="Arendt D."/>
            <person name="Savage R."/>
            <person name="Osoegawa K."/>
            <person name="de Jong P."/>
            <person name="Grimwood J."/>
            <person name="Chapman J.A."/>
            <person name="Shapiro H."/>
            <person name="Aerts A."/>
            <person name="Otillar R.P."/>
            <person name="Terry A.Y."/>
            <person name="Boore J.L."/>
            <person name="Grigoriev I.V."/>
            <person name="Lindberg D.R."/>
            <person name="Seaver E.C."/>
            <person name="Weisblat D.A."/>
            <person name="Putnam N.H."/>
            <person name="Rokhsar D.S."/>
        </authorList>
    </citation>
    <scope>NUCLEOTIDE SEQUENCE</scope>
    <source>
        <strain evidence="3 5">I ESC-2004</strain>
    </source>
</reference>
<dbReference type="InterPro" id="IPR002557">
    <property type="entry name" value="Chitin-bd_dom"/>
</dbReference>
<feature type="chain" id="PRO_5008787344" description="Chitin-binding type-2 domain-containing protein" evidence="1">
    <location>
        <begin position="27"/>
        <end position="892"/>
    </location>
</feature>
<evidence type="ECO:0000259" key="2">
    <source>
        <dbReference type="PROSITE" id="PS50940"/>
    </source>
</evidence>
<evidence type="ECO:0000313" key="5">
    <source>
        <dbReference type="Proteomes" id="UP000014760"/>
    </source>
</evidence>
<dbReference type="Proteomes" id="UP000014760">
    <property type="component" value="Unassembled WGS sequence"/>
</dbReference>
<dbReference type="OrthoDB" id="6059830at2759"/>
<keyword evidence="5" id="KW-1185">Reference proteome</keyword>
<dbReference type="InterPro" id="IPR036508">
    <property type="entry name" value="Chitin-bd_dom_sf"/>
</dbReference>
<dbReference type="GO" id="GO:0008061">
    <property type="term" value="F:chitin binding"/>
    <property type="evidence" value="ECO:0007669"/>
    <property type="project" value="InterPro"/>
</dbReference>
<dbReference type="PROSITE" id="PS50940">
    <property type="entry name" value="CHIT_BIND_II"/>
    <property type="match status" value="2"/>
</dbReference>
<dbReference type="PANTHER" id="PTHR47577:SF2">
    <property type="entry name" value="THAP DOMAIN CONTAINING 9"/>
    <property type="match status" value="1"/>
</dbReference>
<dbReference type="InterPro" id="IPR048366">
    <property type="entry name" value="TNP-like_GBD"/>
</dbReference>
<gene>
    <name evidence="3" type="ORF">CAPTEDRAFT_205720</name>
</gene>
<protein>
    <recommendedName>
        <fullName evidence="2">Chitin-binding type-2 domain-containing protein</fullName>
    </recommendedName>
</protein>
<dbReference type="AlphaFoldDB" id="R7TTX0"/>
<keyword evidence="1" id="KW-0732">Signal</keyword>
<dbReference type="Gene3D" id="2.170.140.10">
    <property type="entry name" value="Chitin binding domain"/>
    <property type="match status" value="1"/>
</dbReference>
<sequence length="892" mass="102007">MDVRQGIFLISISIVVVLILKQLHNSAKISSHIITSLACTDTDIKDYFKANGVIPTGSWSGTGSEGHTIRGARFHPNLSCSILSLTMTSERLRSCFLPKNRNRILTFGDSNAKKYFNAIYHAINSSMACNLKHREYINKTTNTHEINSFLKPNATRHMQVDSFVKCWSCYSELYECSNRGRTLILEHIGSTTLMSERKSVADDDYQMSFNEFLFKHYLKNNYTYPNVLFVFPPFNHLCRTLHPKLRRKTVFNFVKLLHRYIPSSSKVYWITAFREFEEKKTWSRGFAKYHGKLASEGIIELNQILVDVLKSRLSDPDSNDFTMWDMMQTSEGMEAWSYDGIHMKPWWYTRMVQDFLHFYPSAPHDVHVFLDPCHMLKLARNTLGDKKSVVTGENKIVQWALIERLVKQQEHDLLHSANKLRVRNLLHRGFKKPLNSDNFVEIRNFLLHARNYIINLKDSVNGKPIVQTNRKTGFLGFLVCINSLINLYAMLMSPPFDLSFLCTYKISQYHIELFFGKVRRLFGCNNNPTVSQFMGAFKKLIHSDVQDVLRGNCLPLESIPILSVSSRAIPHHTPSVTIINETRIPLTDNIGNNDLPHALDLSTTESCLPARHVNQIVAYIAGFVYSNSSSLFRTCFEVAECEEGEKFADRSDCEFYFECDKKNNTIRKQCHHEHPDTTTFEATTFIDTTSRETAEHPTSLIPTESPAIDPCDLPEYCDEGTTVANPNDCKTYLFCHYGTTWIERSCPVTLCYDVTANACTYEPCQCAAECPLNTGPSTEAASGSAPIPGTCHDIEECEFGEKFADESDCEFYFECLLNNQIRRRQCGGTMVFDIHTLQCIIPSSDFNCEYRCLTTVPDVTTAMATGKLQPHVERAQKARRHRARVRNLRVKV</sequence>
<dbReference type="EMBL" id="AMQN01011065">
    <property type="status" value="NOT_ANNOTATED_CDS"/>
    <property type="molecule type" value="Genomic_DNA"/>
</dbReference>
<dbReference type="STRING" id="283909.R7TTX0"/>
<dbReference type="EMBL" id="KB308668">
    <property type="protein sequence ID" value="ELT97062.1"/>
    <property type="molecule type" value="Genomic_DNA"/>
</dbReference>
<reference evidence="4" key="3">
    <citation type="submission" date="2015-06" db="UniProtKB">
        <authorList>
            <consortium name="EnsemblMetazoa"/>
        </authorList>
    </citation>
    <scope>IDENTIFICATION</scope>
</reference>
<accession>R7TTX0</accession>
<feature type="signal peptide" evidence="1">
    <location>
        <begin position="1"/>
        <end position="26"/>
    </location>
</feature>
<dbReference type="HOGENOM" id="CLU_323964_0_0_1"/>
<name>R7TTX0_CAPTE</name>
<dbReference type="Pfam" id="PF21788">
    <property type="entry name" value="TNP-like_GBD"/>
    <property type="match status" value="1"/>
</dbReference>
<feature type="domain" description="Chitin-binding type-2" evidence="2">
    <location>
        <begin position="794"/>
        <end position="850"/>
    </location>
</feature>
<dbReference type="SUPFAM" id="SSF57625">
    <property type="entry name" value="Invertebrate chitin-binding proteins"/>
    <property type="match status" value="2"/>
</dbReference>
<dbReference type="PANTHER" id="PTHR47577">
    <property type="entry name" value="THAP DOMAIN-CONTAINING PROTEIN 6"/>
    <property type="match status" value="1"/>
</dbReference>
<dbReference type="SMART" id="SM00494">
    <property type="entry name" value="ChtBD2"/>
    <property type="match status" value="2"/>
</dbReference>
<dbReference type="EnsemblMetazoa" id="CapteT205720">
    <property type="protein sequence ID" value="CapteP205720"/>
    <property type="gene ID" value="CapteG205720"/>
</dbReference>
<proteinExistence type="predicted"/>
<organism evidence="3">
    <name type="scientific">Capitella teleta</name>
    <name type="common">Polychaete worm</name>
    <dbReference type="NCBI Taxonomy" id="283909"/>
    <lineage>
        <taxon>Eukaryota</taxon>
        <taxon>Metazoa</taxon>
        <taxon>Spiralia</taxon>
        <taxon>Lophotrochozoa</taxon>
        <taxon>Annelida</taxon>
        <taxon>Polychaeta</taxon>
        <taxon>Sedentaria</taxon>
        <taxon>Scolecida</taxon>
        <taxon>Capitellidae</taxon>
        <taxon>Capitella</taxon>
    </lineage>
</organism>
<dbReference type="EMBL" id="AMQN01011066">
    <property type="status" value="NOT_ANNOTATED_CDS"/>
    <property type="molecule type" value="Genomic_DNA"/>
</dbReference>
<dbReference type="GO" id="GO:0005576">
    <property type="term" value="C:extracellular region"/>
    <property type="evidence" value="ECO:0007669"/>
    <property type="project" value="InterPro"/>
</dbReference>
<dbReference type="Pfam" id="PF21789">
    <property type="entry name" value="TNP-like_RNaseH_C"/>
    <property type="match status" value="1"/>
</dbReference>
<dbReference type="InterPro" id="IPR048367">
    <property type="entry name" value="TNP-like_RNaseH_C"/>
</dbReference>
<evidence type="ECO:0000313" key="3">
    <source>
        <dbReference type="EMBL" id="ELT97062.1"/>
    </source>
</evidence>
<evidence type="ECO:0000256" key="1">
    <source>
        <dbReference type="SAM" id="SignalP"/>
    </source>
</evidence>
<evidence type="ECO:0000313" key="4">
    <source>
        <dbReference type="EnsemblMetazoa" id="CapteP205720"/>
    </source>
</evidence>
<feature type="domain" description="Chitin-binding type-2" evidence="2">
    <location>
        <begin position="714"/>
        <end position="761"/>
    </location>
</feature>
<reference evidence="5" key="1">
    <citation type="submission" date="2012-12" db="EMBL/GenBank/DDBJ databases">
        <authorList>
            <person name="Hellsten U."/>
            <person name="Grimwood J."/>
            <person name="Chapman J.A."/>
            <person name="Shapiro H."/>
            <person name="Aerts A."/>
            <person name="Otillar R.P."/>
            <person name="Terry A.Y."/>
            <person name="Boore J.L."/>
            <person name="Simakov O."/>
            <person name="Marletaz F."/>
            <person name="Cho S.-J."/>
            <person name="Edsinger-Gonzales E."/>
            <person name="Havlak P."/>
            <person name="Kuo D.-H."/>
            <person name="Larsson T."/>
            <person name="Lv J."/>
            <person name="Arendt D."/>
            <person name="Savage R."/>
            <person name="Osoegawa K."/>
            <person name="de Jong P."/>
            <person name="Lindberg D.R."/>
            <person name="Seaver E.C."/>
            <person name="Weisblat D.A."/>
            <person name="Putnam N.H."/>
            <person name="Grigoriev I.V."/>
            <person name="Rokhsar D.S."/>
        </authorList>
    </citation>
    <scope>NUCLEOTIDE SEQUENCE</scope>
    <source>
        <strain evidence="5">I ESC-2004</strain>
    </source>
</reference>